<dbReference type="EMBL" id="LSGP01000013">
    <property type="protein sequence ID" value="KYZ77542.1"/>
    <property type="molecule type" value="Genomic_DNA"/>
</dbReference>
<name>A0A154BUD5_ANASB</name>
<dbReference type="SUPFAM" id="SSF54862">
    <property type="entry name" value="4Fe-4S ferredoxins"/>
    <property type="match status" value="1"/>
</dbReference>
<dbReference type="Pfam" id="PF00248">
    <property type="entry name" value="Aldo_ket_red"/>
    <property type="match status" value="1"/>
</dbReference>
<dbReference type="InterPro" id="IPR023210">
    <property type="entry name" value="NADP_OxRdtase_dom"/>
</dbReference>
<organism evidence="5 6">
    <name type="scientific">Anaerosporomusa subterranea</name>
    <dbReference type="NCBI Taxonomy" id="1794912"/>
    <lineage>
        <taxon>Bacteria</taxon>
        <taxon>Bacillati</taxon>
        <taxon>Bacillota</taxon>
        <taxon>Negativicutes</taxon>
        <taxon>Acetonemataceae</taxon>
        <taxon>Anaerosporomusa</taxon>
    </lineage>
</organism>
<dbReference type="InterPro" id="IPR017900">
    <property type="entry name" value="4Fe4S_Fe_S_CS"/>
</dbReference>
<evidence type="ECO:0000313" key="6">
    <source>
        <dbReference type="Proteomes" id="UP000076268"/>
    </source>
</evidence>
<feature type="domain" description="4Fe-4S ferredoxin-type" evidence="4">
    <location>
        <begin position="259"/>
        <end position="288"/>
    </location>
</feature>
<keyword evidence="6" id="KW-1185">Reference proteome</keyword>
<dbReference type="OrthoDB" id="9804790at2"/>
<feature type="domain" description="4Fe-4S ferredoxin-type" evidence="4">
    <location>
        <begin position="289"/>
        <end position="315"/>
    </location>
</feature>
<dbReference type="InterPro" id="IPR053135">
    <property type="entry name" value="AKR2_Oxidoreductase"/>
</dbReference>
<dbReference type="GO" id="GO:0051536">
    <property type="term" value="F:iron-sulfur cluster binding"/>
    <property type="evidence" value="ECO:0007669"/>
    <property type="project" value="UniProtKB-KW"/>
</dbReference>
<dbReference type="InterPro" id="IPR036812">
    <property type="entry name" value="NAD(P)_OxRdtase_dom_sf"/>
</dbReference>
<dbReference type="InterPro" id="IPR017896">
    <property type="entry name" value="4Fe4S_Fe-S-bd"/>
</dbReference>
<keyword evidence="1" id="KW-0479">Metal-binding</keyword>
<evidence type="ECO:0000259" key="4">
    <source>
        <dbReference type="PROSITE" id="PS51379"/>
    </source>
</evidence>
<protein>
    <submittedName>
        <fullName evidence="5">Aldo/keto reductase</fullName>
    </submittedName>
</protein>
<sequence>MELRSLGKTGIQVSRLGFGALTIGPLQAGLSSEDGGRVIRVALDAGVNFIDTAELYGTYSHIRAGLNGFDGDVIIASKSYAYEYQAMEQSVHTACSEIGRDYIDIFSLHEQTSRLTLKGHRPALDFLVKAKERGLVRAIGVSTHTVEVVRAAALIEEIDVIHPIINKAGLGILDGTVDDMLAAIDDAASAGKGIYGMKALGGGHLGQNAQQAFSWILNKANLASVVVGMQTPDEVAFNCAIFEGRKPLPEQVSAVAGKKRRLLIEDWCAGCGQCVARCPMSALTLEQGKAVVDQKRCVLCGYCASVCSEFCLKVI</sequence>
<dbReference type="CDD" id="cd19100">
    <property type="entry name" value="AKR_unchar"/>
    <property type="match status" value="1"/>
</dbReference>
<dbReference type="InterPro" id="IPR020471">
    <property type="entry name" value="AKR"/>
</dbReference>
<dbReference type="PRINTS" id="PR00069">
    <property type="entry name" value="ALDKETRDTASE"/>
</dbReference>
<dbReference type="PANTHER" id="PTHR43312">
    <property type="entry name" value="D-THREO-ALDOSE 1-DEHYDROGENASE"/>
    <property type="match status" value="1"/>
</dbReference>
<dbReference type="STRING" id="1794912.AXX12_05395"/>
<dbReference type="AlphaFoldDB" id="A0A154BUD5"/>
<reference evidence="5 6" key="1">
    <citation type="submission" date="2016-02" db="EMBL/GenBank/DDBJ databases">
        <title>Anaerosporomusa subterraneum gen. nov., sp. nov., a spore-forming obligate anaerobe isolated from saprolite.</title>
        <authorList>
            <person name="Choi J.K."/>
            <person name="Shah M."/>
            <person name="Yee N."/>
        </authorList>
    </citation>
    <scope>NUCLEOTIDE SEQUENCE [LARGE SCALE GENOMIC DNA]</scope>
    <source>
        <strain evidence="5 6">RU4</strain>
    </source>
</reference>
<evidence type="ECO:0000256" key="1">
    <source>
        <dbReference type="ARBA" id="ARBA00022723"/>
    </source>
</evidence>
<accession>A0A154BUD5</accession>
<dbReference type="RefSeq" id="WP_066240074.1">
    <property type="nucleotide sequence ID" value="NZ_LSGP01000013.1"/>
</dbReference>
<dbReference type="Pfam" id="PF13237">
    <property type="entry name" value="Fer4_10"/>
    <property type="match status" value="1"/>
</dbReference>
<dbReference type="GO" id="GO:0046872">
    <property type="term" value="F:metal ion binding"/>
    <property type="evidence" value="ECO:0007669"/>
    <property type="project" value="UniProtKB-KW"/>
</dbReference>
<dbReference type="PANTHER" id="PTHR43312:SF1">
    <property type="entry name" value="NADP-DEPENDENT OXIDOREDUCTASE DOMAIN-CONTAINING PROTEIN"/>
    <property type="match status" value="1"/>
</dbReference>
<evidence type="ECO:0000313" key="5">
    <source>
        <dbReference type="EMBL" id="KYZ77542.1"/>
    </source>
</evidence>
<comment type="caution">
    <text evidence="5">The sequence shown here is derived from an EMBL/GenBank/DDBJ whole genome shotgun (WGS) entry which is preliminary data.</text>
</comment>
<dbReference type="Gene3D" id="3.30.70.20">
    <property type="match status" value="1"/>
</dbReference>
<keyword evidence="2" id="KW-0408">Iron</keyword>
<dbReference type="PROSITE" id="PS00198">
    <property type="entry name" value="4FE4S_FER_1"/>
    <property type="match status" value="1"/>
</dbReference>
<dbReference type="PROSITE" id="PS51379">
    <property type="entry name" value="4FE4S_FER_2"/>
    <property type="match status" value="2"/>
</dbReference>
<dbReference type="GO" id="GO:0016491">
    <property type="term" value="F:oxidoreductase activity"/>
    <property type="evidence" value="ECO:0007669"/>
    <property type="project" value="InterPro"/>
</dbReference>
<dbReference type="Gene3D" id="3.20.20.100">
    <property type="entry name" value="NADP-dependent oxidoreductase domain"/>
    <property type="match status" value="1"/>
</dbReference>
<keyword evidence="3" id="KW-0411">Iron-sulfur</keyword>
<gene>
    <name evidence="5" type="ORF">AXX12_05395</name>
</gene>
<dbReference type="SUPFAM" id="SSF51430">
    <property type="entry name" value="NAD(P)-linked oxidoreductase"/>
    <property type="match status" value="1"/>
</dbReference>
<dbReference type="Proteomes" id="UP000076268">
    <property type="component" value="Unassembled WGS sequence"/>
</dbReference>
<evidence type="ECO:0000256" key="3">
    <source>
        <dbReference type="ARBA" id="ARBA00023014"/>
    </source>
</evidence>
<evidence type="ECO:0000256" key="2">
    <source>
        <dbReference type="ARBA" id="ARBA00023004"/>
    </source>
</evidence>
<proteinExistence type="predicted"/>